<dbReference type="EMBL" id="JAMBOP010000012">
    <property type="protein sequence ID" value="MCM3736422.1"/>
    <property type="molecule type" value="Genomic_DNA"/>
</dbReference>
<proteinExistence type="predicted"/>
<keyword evidence="2" id="KW-1185">Reference proteome</keyword>
<protein>
    <submittedName>
        <fullName evidence="1">Uncharacterized protein</fullName>
    </submittedName>
</protein>
<organism evidence="1 2">
    <name type="scientific">Bacillus cytotoxicus</name>
    <dbReference type="NCBI Taxonomy" id="580165"/>
    <lineage>
        <taxon>Bacteria</taxon>
        <taxon>Bacillati</taxon>
        <taxon>Bacillota</taxon>
        <taxon>Bacilli</taxon>
        <taxon>Bacillales</taxon>
        <taxon>Bacillaceae</taxon>
        <taxon>Bacillus</taxon>
        <taxon>Bacillus cereus group</taxon>
    </lineage>
</organism>
<dbReference type="Proteomes" id="UP001202289">
    <property type="component" value="Unassembled WGS sequence"/>
</dbReference>
<gene>
    <name evidence="1" type="ORF">M3215_11460</name>
</gene>
<name>A0ACC6A8S4_9BACI</name>
<sequence length="60" mass="7030">MCPKCNNTGIIRKETYPGVIATDGCTCEVAKQQETSYQERWNNWLNYFETVVKMHEQRVS</sequence>
<evidence type="ECO:0000313" key="1">
    <source>
        <dbReference type="EMBL" id="MCM3736422.1"/>
    </source>
</evidence>
<evidence type="ECO:0000313" key="2">
    <source>
        <dbReference type="Proteomes" id="UP001202289"/>
    </source>
</evidence>
<reference evidence="1" key="1">
    <citation type="submission" date="2022-05" db="EMBL/GenBank/DDBJ databases">
        <title>Comparative Genomics of Spacecraft Associated Microbes.</title>
        <authorList>
            <person name="Tran M.T."/>
            <person name="Wright A."/>
            <person name="Seuylemezian A."/>
            <person name="Eisen J."/>
            <person name="Coil D."/>
        </authorList>
    </citation>
    <scope>NUCLEOTIDE SEQUENCE</scope>
    <source>
        <strain evidence="1">FAIRING 10M-2.2</strain>
    </source>
</reference>
<accession>A0ACC6A8S4</accession>
<comment type="caution">
    <text evidence="1">The sequence shown here is derived from an EMBL/GenBank/DDBJ whole genome shotgun (WGS) entry which is preliminary data.</text>
</comment>